<keyword evidence="1" id="KW-1133">Transmembrane helix</keyword>
<feature type="transmembrane region" description="Helical" evidence="1">
    <location>
        <begin position="71"/>
        <end position="96"/>
    </location>
</feature>
<name>A0ABY5VLJ1_9FIRM</name>
<reference evidence="2" key="1">
    <citation type="journal article" date="2022" name="Cell">
        <title>Design, construction, and in vivo augmentation of a complex gut microbiome.</title>
        <authorList>
            <person name="Cheng A.G."/>
            <person name="Ho P.Y."/>
            <person name="Aranda-Diaz A."/>
            <person name="Jain S."/>
            <person name="Yu F.B."/>
            <person name="Meng X."/>
            <person name="Wang M."/>
            <person name="Iakiviak M."/>
            <person name="Nagashima K."/>
            <person name="Zhao A."/>
            <person name="Murugkar P."/>
            <person name="Patil A."/>
            <person name="Atabakhsh K."/>
            <person name="Weakley A."/>
            <person name="Yan J."/>
            <person name="Brumbaugh A.R."/>
            <person name="Higginbottom S."/>
            <person name="Dimas A."/>
            <person name="Shiver A.L."/>
            <person name="Deutschbauer A."/>
            <person name="Neff N."/>
            <person name="Sonnenburg J.L."/>
            <person name="Huang K.C."/>
            <person name="Fischbach M.A."/>
        </authorList>
    </citation>
    <scope>NUCLEOTIDE SEQUENCE</scope>
    <source>
        <strain evidence="2">DSM 19829</strain>
    </source>
</reference>
<proteinExistence type="predicted"/>
<organism evidence="2 3">
    <name type="scientific">Ruminococcus gauvreauii</name>
    <dbReference type="NCBI Taxonomy" id="438033"/>
    <lineage>
        <taxon>Bacteria</taxon>
        <taxon>Bacillati</taxon>
        <taxon>Bacillota</taxon>
        <taxon>Clostridia</taxon>
        <taxon>Eubacteriales</taxon>
        <taxon>Oscillospiraceae</taxon>
        <taxon>Ruminococcus</taxon>
    </lineage>
</organism>
<evidence type="ECO:0000313" key="3">
    <source>
        <dbReference type="Proteomes" id="UP001060164"/>
    </source>
</evidence>
<protein>
    <submittedName>
        <fullName evidence="2">Uncharacterized protein</fullName>
    </submittedName>
</protein>
<dbReference type="EMBL" id="CP102290">
    <property type="protein sequence ID" value="UWP60740.1"/>
    <property type="molecule type" value="Genomic_DNA"/>
</dbReference>
<evidence type="ECO:0000313" key="2">
    <source>
        <dbReference type="EMBL" id="UWP60740.1"/>
    </source>
</evidence>
<sequence>MGFAIWMISTWGCAALFLGIGVFAGSREEPMWFWSGSTVPSEKVRDIPEYNKANARMWKIYSVPYWICGPIFYWSEIMAAAILILACLVGTVWLIWRYRQIEKEYVTK</sequence>
<dbReference type="Proteomes" id="UP001060164">
    <property type="component" value="Chromosome"/>
</dbReference>
<evidence type="ECO:0000256" key="1">
    <source>
        <dbReference type="SAM" id="Phobius"/>
    </source>
</evidence>
<keyword evidence="1" id="KW-0472">Membrane</keyword>
<accession>A0ABY5VLJ1</accession>
<keyword evidence="3" id="KW-1185">Reference proteome</keyword>
<gene>
    <name evidence="2" type="ORF">NQ502_06815</name>
</gene>
<keyword evidence="1" id="KW-0812">Transmembrane</keyword>
<dbReference type="RefSeq" id="WP_148511879.1">
    <property type="nucleotide sequence ID" value="NZ_CABLBR010000002.1"/>
</dbReference>